<gene>
    <name evidence="1" type="ORF">BDV41DRAFT_541350</name>
</gene>
<dbReference type="Proteomes" id="UP000325433">
    <property type="component" value="Unassembled WGS sequence"/>
</dbReference>
<organism evidence="1 2">
    <name type="scientific">Aspergillus transmontanensis</name>
    <dbReference type="NCBI Taxonomy" id="1034304"/>
    <lineage>
        <taxon>Eukaryota</taxon>
        <taxon>Fungi</taxon>
        <taxon>Dikarya</taxon>
        <taxon>Ascomycota</taxon>
        <taxon>Pezizomycotina</taxon>
        <taxon>Eurotiomycetes</taxon>
        <taxon>Eurotiomycetidae</taxon>
        <taxon>Eurotiales</taxon>
        <taxon>Aspergillaceae</taxon>
        <taxon>Aspergillus</taxon>
        <taxon>Aspergillus subgen. Circumdati</taxon>
    </lineage>
</organism>
<protein>
    <submittedName>
        <fullName evidence="1">Uncharacterized protein</fullName>
    </submittedName>
</protein>
<keyword evidence="2" id="KW-1185">Reference proteome</keyword>
<accession>A0A5N6VTK7</accession>
<sequence>MPWRKLLGAILDLSPETSNNEEDSSGRISPEIMIFLVTCAQALVFIRILVQHFSDGEENCEKDCERDQNERVKNDGCPHLKLIFCAPRLSIFIADRSIHA</sequence>
<name>A0A5N6VTK7_9EURO</name>
<evidence type="ECO:0000313" key="2">
    <source>
        <dbReference type="Proteomes" id="UP000325433"/>
    </source>
</evidence>
<evidence type="ECO:0000313" key="1">
    <source>
        <dbReference type="EMBL" id="KAE8311538.1"/>
    </source>
</evidence>
<dbReference type="EMBL" id="ML738341">
    <property type="protein sequence ID" value="KAE8311538.1"/>
    <property type="molecule type" value="Genomic_DNA"/>
</dbReference>
<dbReference type="AlphaFoldDB" id="A0A5N6VTK7"/>
<proteinExistence type="predicted"/>
<reference evidence="2" key="1">
    <citation type="submission" date="2019-04" db="EMBL/GenBank/DDBJ databases">
        <title>Friends and foes A comparative genomics studyof 23 Aspergillus species from section Flavi.</title>
        <authorList>
            <consortium name="DOE Joint Genome Institute"/>
            <person name="Kjaerbolling I."/>
            <person name="Vesth T."/>
            <person name="Frisvad J.C."/>
            <person name="Nybo J.L."/>
            <person name="Theobald S."/>
            <person name="Kildgaard S."/>
            <person name="Isbrandt T."/>
            <person name="Kuo A."/>
            <person name="Sato A."/>
            <person name="Lyhne E.K."/>
            <person name="Kogle M.E."/>
            <person name="Wiebenga A."/>
            <person name="Kun R.S."/>
            <person name="Lubbers R.J."/>
            <person name="Makela M.R."/>
            <person name="Barry K."/>
            <person name="Chovatia M."/>
            <person name="Clum A."/>
            <person name="Daum C."/>
            <person name="Haridas S."/>
            <person name="He G."/>
            <person name="LaButti K."/>
            <person name="Lipzen A."/>
            <person name="Mondo S."/>
            <person name="Riley R."/>
            <person name="Salamov A."/>
            <person name="Simmons B.A."/>
            <person name="Magnuson J.K."/>
            <person name="Henrissat B."/>
            <person name="Mortensen U.H."/>
            <person name="Larsen T.O."/>
            <person name="Devries R.P."/>
            <person name="Grigoriev I.V."/>
            <person name="Machida M."/>
            <person name="Baker S.E."/>
            <person name="Andersen M.R."/>
        </authorList>
    </citation>
    <scope>NUCLEOTIDE SEQUENCE [LARGE SCALE GENOMIC DNA]</scope>
    <source>
        <strain evidence="2">CBS 130015</strain>
    </source>
</reference>